<evidence type="ECO:0000256" key="10">
    <source>
        <dbReference type="ARBA" id="ARBA00023316"/>
    </source>
</evidence>
<reference evidence="15" key="2">
    <citation type="journal article" date="2021" name="PeerJ">
        <title>Extensive microbial diversity within the chicken gut microbiome revealed by metagenomics and culture.</title>
        <authorList>
            <person name="Gilroy R."/>
            <person name="Ravi A."/>
            <person name="Getino M."/>
            <person name="Pursley I."/>
            <person name="Horton D.L."/>
            <person name="Alikhan N.F."/>
            <person name="Baker D."/>
            <person name="Gharbi K."/>
            <person name="Hall N."/>
            <person name="Watson M."/>
            <person name="Adriaenssens E.M."/>
            <person name="Foster-Nyarko E."/>
            <person name="Jarju S."/>
            <person name="Secka A."/>
            <person name="Antonio M."/>
            <person name="Oren A."/>
            <person name="Chaudhuri R.R."/>
            <person name="La Ragione R."/>
            <person name="Hildebrand F."/>
            <person name="Pallen M.J."/>
        </authorList>
    </citation>
    <scope>NUCLEOTIDE SEQUENCE</scope>
    <source>
        <strain evidence="15">ChiSxjej1B13-7958</strain>
    </source>
</reference>
<evidence type="ECO:0000256" key="5">
    <source>
        <dbReference type="ARBA" id="ARBA00022692"/>
    </source>
</evidence>
<keyword evidence="7" id="KW-0573">Peptidoglycan synthesis</keyword>
<comment type="subcellular location">
    <subcellularLocation>
        <location evidence="2">Cell membrane</location>
    </subcellularLocation>
    <subcellularLocation>
        <location evidence="1">Membrane</location>
        <topology evidence="1">Single-pass membrane protein</topology>
    </subcellularLocation>
</comment>
<dbReference type="GO" id="GO:0071555">
    <property type="term" value="P:cell wall organization"/>
    <property type="evidence" value="ECO:0007669"/>
    <property type="project" value="UniProtKB-KW"/>
</dbReference>
<dbReference type="GO" id="GO:0009252">
    <property type="term" value="P:peptidoglycan biosynthetic process"/>
    <property type="evidence" value="ECO:0007669"/>
    <property type="project" value="UniProtKB-KW"/>
</dbReference>
<evidence type="ECO:0000256" key="4">
    <source>
        <dbReference type="ARBA" id="ARBA00022475"/>
    </source>
</evidence>
<dbReference type="InterPro" id="IPR005311">
    <property type="entry name" value="PBP_dimer"/>
</dbReference>
<keyword evidence="9 12" id="KW-0472">Membrane</keyword>
<evidence type="ECO:0000256" key="8">
    <source>
        <dbReference type="ARBA" id="ARBA00022989"/>
    </source>
</evidence>
<keyword evidence="8 12" id="KW-1133">Transmembrane helix</keyword>
<dbReference type="Proteomes" id="UP000824242">
    <property type="component" value="Unassembled WGS sequence"/>
</dbReference>
<dbReference type="InterPro" id="IPR036138">
    <property type="entry name" value="PBP_dimer_sf"/>
</dbReference>
<proteinExistence type="inferred from homology"/>
<dbReference type="Pfam" id="PF00905">
    <property type="entry name" value="Transpeptidase"/>
    <property type="match status" value="1"/>
</dbReference>
<keyword evidence="5 12" id="KW-0812">Transmembrane</keyword>
<dbReference type="SUPFAM" id="SSF56519">
    <property type="entry name" value="Penicillin binding protein dimerisation domain"/>
    <property type="match status" value="1"/>
</dbReference>
<evidence type="ECO:0000313" key="15">
    <source>
        <dbReference type="EMBL" id="HIR46977.1"/>
    </source>
</evidence>
<accession>A0A9D1ALU9</accession>
<evidence type="ECO:0000256" key="1">
    <source>
        <dbReference type="ARBA" id="ARBA00004167"/>
    </source>
</evidence>
<dbReference type="EMBL" id="DVGZ01000047">
    <property type="protein sequence ID" value="HIR46977.1"/>
    <property type="molecule type" value="Genomic_DNA"/>
</dbReference>
<dbReference type="Pfam" id="PF03717">
    <property type="entry name" value="PBP_dimer"/>
    <property type="match status" value="1"/>
</dbReference>
<protein>
    <submittedName>
        <fullName evidence="15">Penicillin-binding protein</fullName>
    </submittedName>
</protein>
<reference evidence="15" key="1">
    <citation type="submission" date="2020-10" db="EMBL/GenBank/DDBJ databases">
        <authorList>
            <person name="Gilroy R."/>
        </authorList>
    </citation>
    <scope>NUCLEOTIDE SEQUENCE</scope>
    <source>
        <strain evidence="15">ChiSxjej1B13-7958</strain>
    </source>
</reference>
<evidence type="ECO:0000259" key="13">
    <source>
        <dbReference type="Pfam" id="PF00905"/>
    </source>
</evidence>
<dbReference type="Gene3D" id="1.10.10.1230">
    <property type="entry name" value="Penicillin-binding protein, N-terminal non-catalytic domain, head sub-domain"/>
    <property type="match status" value="1"/>
</dbReference>
<evidence type="ECO:0000259" key="14">
    <source>
        <dbReference type="Pfam" id="PF03717"/>
    </source>
</evidence>
<sequence length="724" mass="78830">MEKRPRPAWRYVFCVVLLIAVFGAYVLRLYDWQIVNGDTWLTTADNSTQSTVKMTAARGEILDVNGEPLAVNRTGYAIVLDWAYMRLDTMAETVKQENETIHQIITLLDEHGEEWTDVLPIVWENGAYAFTPDSDKEIETLKGRDYADVNSYASADLCMESLIEKYSVEGYTPEETRDIVSVRYNMTKNQFGISNPYTMADDVSLEIVTILSENTQKLPGVSIEVTTAREYQNTSLIPHIVGRLGKFSSMEDWQNNYQEKGYAFDDSIGISGIESAFEDLLRGKDGEKVVEITSMGSLASETVTQAPEAGDTIYLTIDKRIQEVVNASLAENITATRENGEYLNSINKDNRSQDHGEDCYAGGAVVMDVKTGAILAAGTYPTYDLILAQEDAAYYSSLANDTLGTPLVNKAFIGTFTPGSCFKPAVACAALEEGVITNSTVIHCGHYYTRFTNGSTTGAPTCLGWHGDVSLRSALADSCNIFFFETGYQLGITAMNLYCQRFGLGVKTGIEIGESAGVLAGPGSRDVWYQGETLNAAIGQSDNAFTPLQLCTYAATLANNGNRPRATLVSKITDYTRETVKEEIALEIVENVGVSQENLDDVKEGMKAVITESSARSTLGKYPIEIAGKTGTAQRTSGSDNVTFIGYAPADDPQIAFSVVLDHGSTGTYCQNVVRDILDAYFYDAEVCDDGQIRTATERSEYAQQQAASSSASSESSSSASSEG</sequence>
<evidence type="ECO:0000313" key="16">
    <source>
        <dbReference type="Proteomes" id="UP000824242"/>
    </source>
</evidence>
<dbReference type="SUPFAM" id="SSF56601">
    <property type="entry name" value="beta-lactamase/transpeptidase-like"/>
    <property type="match status" value="1"/>
</dbReference>
<dbReference type="GO" id="GO:0071972">
    <property type="term" value="F:peptidoglycan L,D-transpeptidase activity"/>
    <property type="evidence" value="ECO:0007669"/>
    <property type="project" value="TreeGrafter"/>
</dbReference>
<keyword evidence="10" id="KW-0961">Cell wall biogenesis/degradation</keyword>
<organism evidence="15 16">
    <name type="scientific">Candidatus Caccousia avicola</name>
    <dbReference type="NCBI Taxonomy" id="2840721"/>
    <lineage>
        <taxon>Bacteria</taxon>
        <taxon>Bacillati</taxon>
        <taxon>Bacillota</taxon>
        <taxon>Clostridia</taxon>
        <taxon>Eubacteriales</taxon>
        <taxon>Oscillospiraceae</taxon>
        <taxon>Oscillospiraceae incertae sedis</taxon>
        <taxon>Candidatus Caccousia</taxon>
    </lineage>
</organism>
<gene>
    <name evidence="15" type="ORF">IAB89_04870</name>
</gene>
<evidence type="ECO:0000256" key="6">
    <source>
        <dbReference type="ARBA" id="ARBA00022960"/>
    </source>
</evidence>
<dbReference type="AlphaFoldDB" id="A0A9D1ALU9"/>
<evidence type="ECO:0000256" key="12">
    <source>
        <dbReference type="SAM" id="Phobius"/>
    </source>
</evidence>
<comment type="caution">
    <text evidence="15">The sequence shown here is derived from an EMBL/GenBank/DDBJ whole genome shotgun (WGS) entry which is preliminary data.</text>
</comment>
<feature type="domain" description="Penicillin-binding protein transpeptidase" evidence="13">
    <location>
        <begin position="362"/>
        <end position="678"/>
    </location>
</feature>
<keyword evidence="4" id="KW-1003">Cell membrane</keyword>
<comment type="similarity">
    <text evidence="3">Belongs to the transpeptidase family.</text>
</comment>
<dbReference type="Gene3D" id="3.90.1310.10">
    <property type="entry name" value="Penicillin-binding protein 2a (Domain 2)"/>
    <property type="match status" value="1"/>
</dbReference>
<evidence type="ECO:0000256" key="3">
    <source>
        <dbReference type="ARBA" id="ARBA00007171"/>
    </source>
</evidence>
<dbReference type="PANTHER" id="PTHR30627">
    <property type="entry name" value="PEPTIDOGLYCAN D,D-TRANSPEPTIDASE"/>
    <property type="match status" value="1"/>
</dbReference>
<dbReference type="Gene3D" id="3.40.710.10">
    <property type="entry name" value="DD-peptidase/beta-lactamase superfamily"/>
    <property type="match status" value="1"/>
</dbReference>
<feature type="compositionally biased region" description="Low complexity" evidence="11">
    <location>
        <begin position="702"/>
        <end position="724"/>
    </location>
</feature>
<feature type="transmembrane region" description="Helical" evidence="12">
    <location>
        <begin position="12"/>
        <end position="30"/>
    </location>
</feature>
<dbReference type="PANTHER" id="PTHR30627:SF2">
    <property type="entry name" value="PEPTIDOGLYCAN D,D-TRANSPEPTIDASE MRDA"/>
    <property type="match status" value="1"/>
</dbReference>
<feature type="region of interest" description="Disordered" evidence="11">
    <location>
        <begin position="698"/>
        <end position="724"/>
    </location>
</feature>
<dbReference type="InterPro" id="IPR012338">
    <property type="entry name" value="Beta-lactam/transpept-like"/>
</dbReference>
<dbReference type="GO" id="GO:0008658">
    <property type="term" value="F:penicillin binding"/>
    <property type="evidence" value="ECO:0007669"/>
    <property type="project" value="InterPro"/>
</dbReference>
<keyword evidence="6" id="KW-0133">Cell shape</keyword>
<evidence type="ECO:0000256" key="9">
    <source>
        <dbReference type="ARBA" id="ARBA00023136"/>
    </source>
</evidence>
<feature type="domain" description="Penicillin-binding protein dimerisation" evidence="14">
    <location>
        <begin position="55"/>
        <end position="300"/>
    </location>
</feature>
<dbReference type="InterPro" id="IPR001460">
    <property type="entry name" value="PCN-bd_Tpept"/>
</dbReference>
<dbReference type="GO" id="GO:0005886">
    <property type="term" value="C:plasma membrane"/>
    <property type="evidence" value="ECO:0007669"/>
    <property type="project" value="UniProtKB-SubCell"/>
</dbReference>
<evidence type="ECO:0000256" key="11">
    <source>
        <dbReference type="SAM" id="MobiDB-lite"/>
    </source>
</evidence>
<evidence type="ECO:0000256" key="2">
    <source>
        <dbReference type="ARBA" id="ARBA00004236"/>
    </source>
</evidence>
<dbReference type="GO" id="GO:0008360">
    <property type="term" value="P:regulation of cell shape"/>
    <property type="evidence" value="ECO:0007669"/>
    <property type="project" value="UniProtKB-KW"/>
</dbReference>
<dbReference type="InterPro" id="IPR050515">
    <property type="entry name" value="Beta-lactam/transpept"/>
</dbReference>
<evidence type="ECO:0000256" key="7">
    <source>
        <dbReference type="ARBA" id="ARBA00022984"/>
    </source>
</evidence>
<name>A0A9D1ALU9_9FIRM</name>